<evidence type="ECO:0000256" key="2">
    <source>
        <dbReference type="ARBA" id="ARBA00023125"/>
    </source>
</evidence>
<dbReference type="Proteomes" id="UP000297714">
    <property type="component" value="Unassembled WGS sequence"/>
</dbReference>
<dbReference type="CDD" id="cd00038">
    <property type="entry name" value="CAP_ED"/>
    <property type="match status" value="1"/>
</dbReference>
<proteinExistence type="predicted"/>
<dbReference type="InterPro" id="IPR014710">
    <property type="entry name" value="RmlC-like_jellyroll"/>
</dbReference>
<reference evidence="5 6" key="1">
    <citation type="submission" date="2019-04" db="EMBL/GenBank/DDBJ databases">
        <authorList>
            <person name="Poehlein A."/>
            <person name="Bengelsdorf F.R."/>
            <person name="Duerre P."/>
            <person name="Daniel R."/>
        </authorList>
    </citation>
    <scope>NUCLEOTIDE SEQUENCE [LARGE SCALE GENOMIC DNA]</scope>
    <source>
        <strain evidence="5 6">BS-1</strain>
    </source>
</reference>
<sequence length="211" mass="24016">MFENIKEADIPAMLKCLGTRRQNFHKGEYICMAGRTEPAVGILLSGEAQITKENRLGDAMIVGTIRTGDLFGEVYACMGKSVLPVSVVALGKCDVLLLHVERIVHTCQSACPFHQQLITNLLRIMAEKTAMLSRKMEFIAYKTIRSRLEAYFYDRMEQCGSNEFIIPLNRNELADYLCMNRSAMCRELSHMKSDGLLDYNGNHFYWLKKDS</sequence>
<dbReference type="PROSITE" id="PS50042">
    <property type="entry name" value="CNMP_BINDING_3"/>
    <property type="match status" value="1"/>
</dbReference>
<keyword evidence="2" id="KW-0238">DNA-binding</keyword>
<dbReference type="SUPFAM" id="SSF46785">
    <property type="entry name" value="Winged helix' DNA-binding domain"/>
    <property type="match status" value="1"/>
</dbReference>
<keyword evidence="3" id="KW-0804">Transcription</keyword>
<protein>
    <submittedName>
        <fullName evidence="5">Transcriptional regulator FixK</fullName>
    </submittedName>
</protein>
<dbReference type="AlphaFoldDB" id="A0A4Z0Y2B5"/>
<evidence type="ECO:0000259" key="4">
    <source>
        <dbReference type="PROSITE" id="PS50042"/>
    </source>
</evidence>
<dbReference type="InterPro" id="IPR036390">
    <property type="entry name" value="WH_DNA-bd_sf"/>
</dbReference>
<dbReference type="Gene3D" id="2.60.120.10">
    <property type="entry name" value="Jelly Rolls"/>
    <property type="match status" value="1"/>
</dbReference>
<dbReference type="InterPro" id="IPR012318">
    <property type="entry name" value="HTH_CRP"/>
</dbReference>
<evidence type="ECO:0000256" key="1">
    <source>
        <dbReference type="ARBA" id="ARBA00023015"/>
    </source>
</evidence>
<keyword evidence="6" id="KW-1185">Reference proteome</keyword>
<accession>A0A4Z0Y2B5</accession>
<dbReference type="Pfam" id="PF00027">
    <property type="entry name" value="cNMP_binding"/>
    <property type="match status" value="1"/>
</dbReference>
<keyword evidence="1" id="KW-0805">Transcription regulation</keyword>
<dbReference type="InterPro" id="IPR000595">
    <property type="entry name" value="cNMP-bd_dom"/>
</dbReference>
<comment type="caution">
    <text evidence="5">The sequence shown here is derived from an EMBL/GenBank/DDBJ whole genome shotgun (WGS) entry which is preliminary data.</text>
</comment>
<dbReference type="SUPFAM" id="SSF51206">
    <property type="entry name" value="cAMP-binding domain-like"/>
    <property type="match status" value="1"/>
</dbReference>
<name>A0A4Z0Y2B5_9FIRM</name>
<dbReference type="GO" id="GO:0003677">
    <property type="term" value="F:DNA binding"/>
    <property type="evidence" value="ECO:0007669"/>
    <property type="project" value="UniProtKB-KW"/>
</dbReference>
<organism evidence="5 6">
    <name type="scientific">Caproiciproducens galactitolivorans</name>
    <dbReference type="NCBI Taxonomy" id="642589"/>
    <lineage>
        <taxon>Bacteria</taxon>
        <taxon>Bacillati</taxon>
        <taxon>Bacillota</taxon>
        <taxon>Clostridia</taxon>
        <taxon>Eubacteriales</taxon>
        <taxon>Acutalibacteraceae</taxon>
        <taxon>Caproiciproducens</taxon>
    </lineage>
</organism>
<dbReference type="InterPro" id="IPR018490">
    <property type="entry name" value="cNMP-bd_dom_sf"/>
</dbReference>
<evidence type="ECO:0000313" key="5">
    <source>
        <dbReference type="EMBL" id="TGJ77017.1"/>
    </source>
</evidence>
<gene>
    <name evidence="5" type="ORF">CAGA_10910</name>
</gene>
<dbReference type="Pfam" id="PF13545">
    <property type="entry name" value="HTH_Crp_2"/>
    <property type="match status" value="1"/>
</dbReference>
<feature type="domain" description="Cyclic nucleotide-binding" evidence="4">
    <location>
        <begin position="1"/>
        <end position="98"/>
    </location>
</feature>
<dbReference type="GO" id="GO:0006355">
    <property type="term" value="P:regulation of DNA-templated transcription"/>
    <property type="evidence" value="ECO:0007669"/>
    <property type="project" value="InterPro"/>
</dbReference>
<dbReference type="EMBL" id="SRMQ01000003">
    <property type="protein sequence ID" value="TGJ77017.1"/>
    <property type="molecule type" value="Genomic_DNA"/>
</dbReference>
<evidence type="ECO:0000313" key="6">
    <source>
        <dbReference type="Proteomes" id="UP000297714"/>
    </source>
</evidence>
<evidence type="ECO:0000256" key="3">
    <source>
        <dbReference type="ARBA" id="ARBA00023163"/>
    </source>
</evidence>